<keyword evidence="1" id="KW-0175">Coiled coil</keyword>
<gene>
    <name evidence="3" type="ORF">H0264_29155</name>
</gene>
<keyword evidence="2" id="KW-0472">Membrane</keyword>
<evidence type="ECO:0008006" key="5">
    <source>
        <dbReference type="Google" id="ProtNLM"/>
    </source>
</evidence>
<proteinExistence type="predicted"/>
<feature type="transmembrane region" description="Helical" evidence="2">
    <location>
        <begin position="235"/>
        <end position="254"/>
    </location>
</feature>
<keyword evidence="2" id="KW-0812">Transmembrane</keyword>
<dbReference type="AlphaFoldDB" id="A0A7D6Z8X4"/>
<accession>A0A7D6Z8X4</accession>
<dbReference type="KEGG" id="nhu:H0264_29155"/>
<reference evidence="3 4" key="1">
    <citation type="submission" date="2020-07" db="EMBL/GenBank/DDBJ databases">
        <authorList>
            <person name="Zhuang K."/>
            <person name="Ran Y."/>
        </authorList>
    </citation>
    <scope>NUCLEOTIDE SEQUENCE [LARGE SCALE GENOMIC DNA]</scope>
    <source>
        <strain evidence="3 4">WCH-YHL-001</strain>
    </source>
</reference>
<organism evidence="3 4">
    <name type="scientific">Nocardia huaxiensis</name>
    <dbReference type="NCBI Taxonomy" id="2755382"/>
    <lineage>
        <taxon>Bacteria</taxon>
        <taxon>Bacillati</taxon>
        <taxon>Actinomycetota</taxon>
        <taxon>Actinomycetes</taxon>
        <taxon>Mycobacteriales</taxon>
        <taxon>Nocardiaceae</taxon>
        <taxon>Nocardia</taxon>
    </lineage>
</organism>
<evidence type="ECO:0000313" key="3">
    <source>
        <dbReference type="EMBL" id="QLY34744.1"/>
    </source>
</evidence>
<sequence>MLAAGAEDAQVDAAFVTFTPDVLWRKGDRVCAIQVSSAPPELARARNLTGALRTSGCSEVLWICPQGLWTSQLPAVAVDDFAAFECEYELTGGLLDTGPGGRVIPAEARYELRRFITEWVAGELAYGFRDEHTGGWATVTDWERHTRTQAAVIARQRQELMNQRTALALARKATRDKAKQLLKLTHRLERAEVESEQQADDLAQLRRRIADHDRLDATLRLTVAGQKAALLHWQLISWFALMVIVTCLVAGLVLR</sequence>
<keyword evidence="4" id="KW-1185">Reference proteome</keyword>
<dbReference type="EMBL" id="CP059399">
    <property type="protein sequence ID" value="QLY34744.1"/>
    <property type="molecule type" value="Genomic_DNA"/>
</dbReference>
<evidence type="ECO:0000313" key="4">
    <source>
        <dbReference type="Proteomes" id="UP000515512"/>
    </source>
</evidence>
<name>A0A7D6Z8X4_9NOCA</name>
<protein>
    <recommendedName>
        <fullName evidence="5">DUF4239 domain-containing protein</fullName>
    </recommendedName>
</protein>
<evidence type="ECO:0000256" key="2">
    <source>
        <dbReference type="SAM" id="Phobius"/>
    </source>
</evidence>
<keyword evidence="2" id="KW-1133">Transmembrane helix</keyword>
<evidence type="ECO:0000256" key="1">
    <source>
        <dbReference type="SAM" id="Coils"/>
    </source>
</evidence>
<feature type="coiled-coil region" evidence="1">
    <location>
        <begin position="181"/>
        <end position="208"/>
    </location>
</feature>
<dbReference type="Proteomes" id="UP000515512">
    <property type="component" value="Chromosome"/>
</dbReference>